<comment type="caution">
    <text evidence="9">The sequence shown here is derived from an EMBL/GenBank/DDBJ whole genome shotgun (WGS) entry which is preliminary data.</text>
</comment>
<evidence type="ECO:0000256" key="4">
    <source>
        <dbReference type="ARBA" id="ARBA00022692"/>
    </source>
</evidence>
<feature type="transmembrane region" description="Helical" evidence="7">
    <location>
        <begin position="99"/>
        <end position="117"/>
    </location>
</feature>
<keyword evidence="6 7" id="KW-0472">Membrane</keyword>
<dbReference type="SUPFAM" id="SSF161098">
    <property type="entry name" value="MetI-like"/>
    <property type="match status" value="1"/>
</dbReference>
<dbReference type="PANTHER" id="PTHR43744:SF8">
    <property type="entry name" value="SN-GLYCEROL-3-PHOSPHATE TRANSPORT SYSTEM PERMEASE PROTEIN UGPE"/>
    <property type="match status" value="1"/>
</dbReference>
<dbReference type="InterPro" id="IPR035906">
    <property type="entry name" value="MetI-like_sf"/>
</dbReference>
<evidence type="ECO:0000256" key="7">
    <source>
        <dbReference type="RuleBase" id="RU363032"/>
    </source>
</evidence>
<dbReference type="AlphaFoldDB" id="A0AB73T631"/>
<dbReference type="GO" id="GO:0005886">
    <property type="term" value="C:plasma membrane"/>
    <property type="evidence" value="ECO:0007669"/>
    <property type="project" value="UniProtKB-SubCell"/>
</dbReference>
<gene>
    <name evidence="9" type="ORF">C7383_104233</name>
</gene>
<feature type="transmembrane region" description="Helical" evidence="7">
    <location>
        <begin position="226"/>
        <end position="250"/>
    </location>
</feature>
<dbReference type="PANTHER" id="PTHR43744">
    <property type="entry name" value="ABC TRANSPORTER PERMEASE PROTEIN MG189-RELATED-RELATED"/>
    <property type="match status" value="1"/>
</dbReference>
<evidence type="ECO:0000256" key="2">
    <source>
        <dbReference type="ARBA" id="ARBA00022448"/>
    </source>
</evidence>
<keyword evidence="4 7" id="KW-0812">Transmembrane</keyword>
<evidence type="ECO:0000256" key="6">
    <source>
        <dbReference type="ARBA" id="ARBA00023136"/>
    </source>
</evidence>
<dbReference type="Pfam" id="PF00528">
    <property type="entry name" value="BPD_transp_1"/>
    <property type="match status" value="1"/>
</dbReference>
<dbReference type="GO" id="GO:0055085">
    <property type="term" value="P:transmembrane transport"/>
    <property type="evidence" value="ECO:0007669"/>
    <property type="project" value="InterPro"/>
</dbReference>
<sequence>MTSVSRRVWHIILTSVLLLLCVFPALRVILPENTVSMSIFSARVPSDICYDADRLLKAVSYVLDTSRIYYAGKIAVVSFAILLVLKIASIKYFRKWMDIASVFLLTAGSAFMGYTVLSFANLPVDGQQYAVSFSPVLYLALIAVLTAYCSFYIQSSISRKTLIYVISTLLAFLSLVPFWIMIVNATRSTAQINQGISLLPSIYLKYNWDVLKKFSFDAVRGFMNSLFIAVISTGLCLYFSALTAYGFVAYRFRGANLIFSMIVGSMMIPGIVGSIGYYQAIFKIGLMDTYWPLIIPSMASPATVFFFRQYLAANYQKEITEAGRVDGGSEWHIFNVVIFPIMKPVLAISGISSFVGSWNNYFTPLMILNDPDKMTIPLMVQQLTGNDYKTEYGSLYLALTVASVPLFLVYGFLSRYIVKGVSLGAVKG</sequence>
<protein>
    <submittedName>
        <fullName evidence="9">ABC-type glycerol-3-phosphate transport system permease component</fullName>
    </submittedName>
</protein>
<evidence type="ECO:0000313" key="10">
    <source>
        <dbReference type="Proteomes" id="UP000245412"/>
    </source>
</evidence>
<feature type="transmembrane region" description="Helical" evidence="7">
    <location>
        <begin position="161"/>
        <end position="182"/>
    </location>
</feature>
<dbReference type="Proteomes" id="UP000245412">
    <property type="component" value="Unassembled WGS sequence"/>
</dbReference>
<keyword evidence="5 7" id="KW-1133">Transmembrane helix</keyword>
<keyword evidence="10" id="KW-1185">Reference proteome</keyword>
<keyword evidence="2 7" id="KW-0813">Transport</keyword>
<evidence type="ECO:0000256" key="3">
    <source>
        <dbReference type="ARBA" id="ARBA00022475"/>
    </source>
</evidence>
<reference evidence="9 10" key="1">
    <citation type="submission" date="2018-05" db="EMBL/GenBank/DDBJ databases">
        <authorList>
            <person name="Goeker M."/>
            <person name="Huntemann M."/>
            <person name="Clum A."/>
            <person name="Pillay M."/>
            <person name="Palaniappan K."/>
            <person name="Varghese N."/>
            <person name="Mikhailova N."/>
            <person name="Stamatis D."/>
            <person name="Reddy T."/>
            <person name="Daum C."/>
            <person name="Shapiro N."/>
            <person name="Ivanova N."/>
            <person name="Kyrpides N."/>
            <person name="Woyke T."/>
        </authorList>
    </citation>
    <scope>NUCLEOTIDE SEQUENCE [LARGE SCALE GENOMIC DNA]</scope>
    <source>
        <strain evidence="9 10">DSM 26524</strain>
    </source>
</reference>
<dbReference type="EMBL" id="QGGY01000004">
    <property type="protein sequence ID" value="PWJ76787.1"/>
    <property type="molecule type" value="Genomic_DNA"/>
</dbReference>
<comment type="subcellular location">
    <subcellularLocation>
        <location evidence="1 7">Cell membrane</location>
        <topology evidence="1 7">Multi-pass membrane protein</topology>
    </subcellularLocation>
</comment>
<feature type="domain" description="ABC transmembrane type-1" evidence="8">
    <location>
        <begin position="222"/>
        <end position="414"/>
    </location>
</feature>
<evidence type="ECO:0000259" key="8">
    <source>
        <dbReference type="PROSITE" id="PS50928"/>
    </source>
</evidence>
<evidence type="ECO:0000256" key="5">
    <source>
        <dbReference type="ARBA" id="ARBA00022989"/>
    </source>
</evidence>
<keyword evidence="3" id="KW-1003">Cell membrane</keyword>
<dbReference type="InterPro" id="IPR000515">
    <property type="entry name" value="MetI-like"/>
</dbReference>
<feature type="transmembrane region" description="Helical" evidence="7">
    <location>
        <begin position="257"/>
        <end position="278"/>
    </location>
</feature>
<feature type="transmembrane region" description="Helical" evidence="7">
    <location>
        <begin position="290"/>
        <end position="311"/>
    </location>
</feature>
<comment type="similarity">
    <text evidence="7">Belongs to the binding-protein-dependent transport system permease family.</text>
</comment>
<feature type="transmembrane region" description="Helical" evidence="7">
    <location>
        <begin position="68"/>
        <end position="87"/>
    </location>
</feature>
<accession>A0AB73T631</accession>
<evidence type="ECO:0000313" key="9">
    <source>
        <dbReference type="EMBL" id="PWJ76787.1"/>
    </source>
</evidence>
<evidence type="ECO:0000256" key="1">
    <source>
        <dbReference type="ARBA" id="ARBA00004651"/>
    </source>
</evidence>
<feature type="transmembrane region" description="Helical" evidence="7">
    <location>
        <begin position="332"/>
        <end position="355"/>
    </location>
</feature>
<proteinExistence type="inferred from homology"/>
<feature type="transmembrane region" description="Helical" evidence="7">
    <location>
        <begin position="395"/>
        <end position="413"/>
    </location>
</feature>
<organism evidence="9 10">
    <name type="scientific">Murimonas intestini</name>
    <dbReference type="NCBI Taxonomy" id="1337051"/>
    <lineage>
        <taxon>Bacteria</taxon>
        <taxon>Bacillati</taxon>
        <taxon>Bacillota</taxon>
        <taxon>Clostridia</taxon>
        <taxon>Lachnospirales</taxon>
        <taxon>Lachnospiraceae</taxon>
        <taxon>Murimonas</taxon>
    </lineage>
</organism>
<name>A0AB73T631_9FIRM</name>
<dbReference type="CDD" id="cd06261">
    <property type="entry name" value="TM_PBP2"/>
    <property type="match status" value="1"/>
</dbReference>
<feature type="transmembrane region" description="Helical" evidence="7">
    <location>
        <begin position="129"/>
        <end position="149"/>
    </location>
</feature>
<dbReference type="Gene3D" id="1.10.3720.10">
    <property type="entry name" value="MetI-like"/>
    <property type="match status" value="1"/>
</dbReference>
<dbReference type="PROSITE" id="PS50928">
    <property type="entry name" value="ABC_TM1"/>
    <property type="match status" value="1"/>
</dbReference>